<evidence type="ECO:0000313" key="5">
    <source>
        <dbReference type="Proteomes" id="UP000006903"/>
    </source>
</evidence>
<evidence type="ECO:0000313" key="4">
    <source>
        <dbReference type="EMBL" id="ACL11654.1"/>
    </source>
</evidence>
<dbReference type="EMBL" id="CP001140">
    <property type="protein sequence ID" value="ACL11654.1"/>
    <property type="molecule type" value="Genomic_DNA"/>
</dbReference>
<dbReference type="STRING" id="490899.DKAM_1328"/>
<dbReference type="HOGENOM" id="CLU_133054_0_0_2"/>
<keyword evidence="2" id="KW-0255">Endonuclease</keyword>
<evidence type="ECO:0000256" key="1">
    <source>
        <dbReference type="ARBA" id="ARBA00022694"/>
    </source>
</evidence>
<dbReference type="SUPFAM" id="SSF160350">
    <property type="entry name" value="Rnp2-like"/>
    <property type="match status" value="1"/>
</dbReference>
<dbReference type="Proteomes" id="UP000006903">
    <property type="component" value="Chromosome"/>
</dbReference>
<feature type="transmembrane region" description="Helical" evidence="3">
    <location>
        <begin position="6"/>
        <end position="24"/>
    </location>
</feature>
<comment type="catalytic activity">
    <reaction evidence="2">
        <text>Endonucleolytic cleavage of RNA, removing 5'-extranucleotides from tRNA precursor.</text>
        <dbReference type="EC" id="3.1.26.5"/>
    </reaction>
</comment>
<dbReference type="RefSeq" id="WP_012608995.1">
    <property type="nucleotide sequence ID" value="NC_011766.1"/>
</dbReference>
<protein>
    <recommendedName>
        <fullName evidence="2">Ribonuclease P protein component 2</fullName>
        <shortName evidence="2">RNase P component 2</shortName>
        <ecNumber evidence="2">3.1.26.5</ecNumber>
    </recommendedName>
    <alternativeName>
        <fullName evidence="2">Pop5</fullName>
    </alternativeName>
</protein>
<dbReference type="EC" id="3.1.26.5" evidence="2"/>
<comment type="subunit">
    <text evidence="2">Consists of a catalytic RNA component and at least 4-5 protein subunits.</text>
</comment>
<dbReference type="GO" id="GO:0005737">
    <property type="term" value="C:cytoplasm"/>
    <property type="evidence" value="ECO:0007669"/>
    <property type="project" value="UniProtKB-SubCell"/>
</dbReference>
<comment type="subcellular location">
    <subcellularLocation>
        <location evidence="2">Cytoplasm</location>
    </subcellularLocation>
</comment>
<accession>B8D6C3</accession>
<reference evidence="4 5" key="1">
    <citation type="journal article" date="2009" name="J. Bacteriol.">
        <title>Complete genome sequence of the anaerobic, protein-degrading hyperthermophilic crenarchaeon Desulfurococcus kamchatkensis.</title>
        <authorList>
            <person name="Ravin N.V."/>
            <person name="Mardanov A.V."/>
            <person name="Beletsky A.V."/>
            <person name="Kublanov I.V."/>
            <person name="Kolganova T.V."/>
            <person name="Lebedinsky A.V."/>
            <person name="Chernyh N.A."/>
            <person name="Bonch-Osmolovskaya E.A."/>
            <person name="Skryabin K.G."/>
        </authorList>
    </citation>
    <scope>NUCLEOTIDE SEQUENCE [LARGE SCALE GENOMIC DNA]</scope>
    <source>
        <strain evidence="5">DSM 18924 / JCM 16383 / VKM B-2413 / 1221n</strain>
    </source>
</reference>
<evidence type="ECO:0000256" key="2">
    <source>
        <dbReference type="HAMAP-Rule" id="MF_00755"/>
    </source>
</evidence>
<keyword evidence="2" id="KW-0963">Cytoplasm</keyword>
<gene>
    <name evidence="2" type="primary">rnp2</name>
    <name evidence="4" type="ordered locus">DKAM_1328</name>
</gene>
<keyword evidence="3" id="KW-0472">Membrane</keyword>
<dbReference type="Gene3D" id="3.30.70.3250">
    <property type="entry name" value="Ribonuclease P, Pop5 subunit"/>
    <property type="match status" value="1"/>
</dbReference>
<proteinExistence type="inferred from homology"/>
<keyword evidence="2" id="KW-0378">Hydrolase</keyword>
<dbReference type="GO" id="GO:0004526">
    <property type="term" value="F:ribonuclease P activity"/>
    <property type="evidence" value="ECO:0007669"/>
    <property type="project" value="UniProtKB-UniRule"/>
</dbReference>
<organism evidence="4 5">
    <name type="scientific">Desulfurococcus amylolyticus (strain DSM 18924 / JCM 16383 / VKM B-2413 / 1221n)</name>
    <name type="common">Desulfurococcus kamchatkensis</name>
    <dbReference type="NCBI Taxonomy" id="490899"/>
    <lineage>
        <taxon>Archaea</taxon>
        <taxon>Thermoproteota</taxon>
        <taxon>Thermoprotei</taxon>
        <taxon>Desulfurococcales</taxon>
        <taxon>Desulfurococcaceae</taxon>
        <taxon>Desulfurococcus</taxon>
    </lineage>
</organism>
<dbReference type="InterPro" id="IPR002759">
    <property type="entry name" value="Pop5/Rpp14/Rnp2-like"/>
</dbReference>
<comment type="similarity">
    <text evidence="2">Belongs to the eukaryotic/archaeal RNase P protein component 2 family.</text>
</comment>
<dbReference type="Pfam" id="PF01900">
    <property type="entry name" value="RNase_P_Rpp14"/>
    <property type="match status" value="1"/>
</dbReference>
<comment type="function">
    <text evidence="2">Part of ribonuclease P, a protein complex that generates mature tRNA molecules by cleaving their 5'-ends.</text>
</comment>
<dbReference type="GO" id="GO:0030677">
    <property type="term" value="C:ribonuclease P complex"/>
    <property type="evidence" value="ECO:0007669"/>
    <property type="project" value="UniProtKB-UniRule"/>
</dbReference>
<keyword evidence="3" id="KW-0812">Transmembrane</keyword>
<dbReference type="eggNOG" id="arCOG01365">
    <property type="taxonomic scope" value="Archaea"/>
</dbReference>
<dbReference type="InterPro" id="IPR038085">
    <property type="entry name" value="Rnp2-like_sf"/>
</dbReference>
<dbReference type="HAMAP" id="MF_00755">
    <property type="entry name" value="RNase_P_2"/>
    <property type="match status" value="1"/>
</dbReference>
<keyword evidence="3" id="KW-1133">Transmembrane helix</keyword>
<keyword evidence="2" id="KW-0540">Nuclease</keyword>
<dbReference type="GO" id="GO:0001682">
    <property type="term" value="P:tRNA 5'-leader removal"/>
    <property type="evidence" value="ECO:0007669"/>
    <property type="project" value="UniProtKB-UniRule"/>
</dbReference>
<dbReference type="AlphaFoldDB" id="B8D6C3"/>
<keyword evidence="1 2" id="KW-0819">tRNA processing</keyword>
<dbReference type="GeneID" id="7171379"/>
<sequence length="155" mass="17684">MNSFEAVLVLLTLASSLVALILSIRSHYRVSRLVEIIGVLETRVRNQGGMIKPRKRYIAFSIVCDKPVTREQLEDSFTKLYAEYFGKVLLHKASPQFIFFMEDKQVGVLRVSHLYKDHVLAVLGILKQVNNSKCIAIPLKTCGSLKKCRKILEKY</sequence>
<evidence type="ECO:0000256" key="3">
    <source>
        <dbReference type="SAM" id="Phobius"/>
    </source>
</evidence>
<name>B8D6C3_DESA1</name>
<dbReference type="KEGG" id="dka:DKAM_1328"/>